<dbReference type="Proteomes" id="UP001203512">
    <property type="component" value="Unassembled WGS sequence"/>
</dbReference>
<evidence type="ECO:0000256" key="1">
    <source>
        <dbReference type="SAM" id="Phobius"/>
    </source>
</evidence>
<proteinExistence type="predicted"/>
<evidence type="ECO:0000313" key="3">
    <source>
        <dbReference type="Proteomes" id="UP001203512"/>
    </source>
</evidence>
<dbReference type="RefSeq" id="WP_247230892.1">
    <property type="nucleotide sequence ID" value="NZ_JALKHS010000006.1"/>
</dbReference>
<feature type="transmembrane region" description="Helical" evidence="1">
    <location>
        <begin position="94"/>
        <end position="115"/>
    </location>
</feature>
<organism evidence="2 3">
    <name type="scientific">Sphingobium agri</name>
    <dbReference type="NCBI Taxonomy" id="2933566"/>
    <lineage>
        <taxon>Bacteria</taxon>
        <taxon>Pseudomonadati</taxon>
        <taxon>Pseudomonadota</taxon>
        <taxon>Alphaproteobacteria</taxon>
        <taxon>Sphingomonadales</taxon>
        <taxon>Sphingomonadaceae</taxon>
        <taxon>Sphingobium</taxon>
    </lineage>
</organism>
<accession>A0ABT0DVQ7</accession>
<keyword evidence="1" id="KW-0812">Transmembrane</keyword>
<protein>
    <submittedName>
        <fullName evidence="2">Uncharacterized protein</fullName>
    </submittedName>
</protein>
<feature type="transmembrane region" description="Helical" evidence="1">
    <location>
        <begin position="152"/>
        <end position="173"/>
    </location>
</feature>
<gene>
    <name evidence="2" type="ORF">MU848_06355</name>
</gene>
<keyword evidence="1" id="KW-1133">Transmembrane helix</keyword>
<keyword evidence="1" id="KW-0472">Membrane</keyword>
<reference evidence="2 3" key="1">
    <citation type="submission" date="2022-04" db="EMBL/GenBank/DDBJ databases">
        <authorList>
            <person name="Huq M.A."/>
        </authorList>
    </citation>
    <scope>NUCLEOTIDE SEQUENCE [LARGE SCALE GENOMIC DNA]</scope>
    <source>
        <strain evidence="2 3">MAH-33</strain>
    </source>
</reference>
<sequence>MVRTIAGGILGGFALFVIRFLFWQTPLSALALHRAGEAPGANLQAALAQSLTQTGTGVYIVPDPATAQGTILYGKGPIATIFYNNSGFPVTDSAALIGGLVLALIAGVVIALALRFAAVDFGSRARIALLSALAAVLWLDIGQAVFNHAHWGYILYLAFSDFIALAAAGLIAARLIATAPVASPNATTMH</sequence>
<name>A0ABT0DVQ7_9SPHN</name>
<evidence type="ECO:0000313" key="2">
    <source>
        <dbReference type="EMBL" id="MCK0531203.1"/>
    </source>
</evidence>
<keyword evidence="3" id="KW-1185">Reference proteome</keyword>
<feature type="transmembrane region" description="Helical" evidence="1">
    <location>
        <begin position="5"/>
        <end position="23"/>
    </location>
</feature>
<comment type="caution">
    <text evidence="2">The sequence shown here is derived from an EMBL/GenBank/DDBJ whole genome shotgun (WGS) entry which is preliminary data.</text>
</comment>
<feature type="transmembrane region" description="Helical" evidence="1">
    <location>
        <begin position="127"/>
        <end position="146"/>
    </location>
</feature>
<dbReference type="EMBL" id="JALKHS010000006">
    <property type="protein sequence ID" value="MCK0531203.1"/>
    <property type="molecule type" value="Genomic_DNA"/>
</dbReference>